<dbReference type="GO" id="GO:0004803">
    <property type="term" value="F:transposase activity"/>
    <property type="evidence" value="ECO:0007669"/>
    <property type="project" value="InterPro"/>
</dbReference>
<evidence type="ECO:0000313" key="1">
    <source>
        <dbReference type="EMBL" id="AWT54963.1"/>
    </source>
</evidence>
<organism evidence="1 2">
    <name type="scientific">Mycolicibacterium smegmatis (strain MKD8)</name>
    <name type="common">Mycobacterium smegmatis</name>
    <dbReference type="NCBI Taxonomy" id="1214915"/>
    <lineage>
        <taxon>Bacteria</taxon>
        <taxon>Bacillati</taxon>
        <taxon>Actinomycetota</taxon>
        <taxon>Actinomycetes</taxon>
        <taxon>Mycobacteriales</taxon>
        <taxon>Mycobacteriaceae</taxon>
        <taxon>Mycolicibacterium</taxon>
    </lineage>
</organism>
<name>A0A2U9PT98_MYCSE</name>
<gene>
    <name evidence="1" type="ORF">D806_039970</name>
</gene>
<dbReference type="SUPFAM" id="SSF46689">
    <property type="entry name" value="Homeodomain-like"/>
    <property type="match status" value="1"/>
</dbReference>
<dbReference type="Gene3D" id="1.10.10.10">
    <property type="entry name" value="Winged helix-like DNA-binding domain superfamily/Winged helix DNA-binding domain"/>
    <property type="match status" value="1"/>
</dbReference>
<dbReference type="InterPro" id="IPR036388">
    <property type="entry name" value="WH-like_DNA-bd_sf"/>
</dbReference>
<dbReference type="Pfam" id="PF01527">
    <property type="entry name" value="HTH_Tnp_1"/>
    <property type="match status" value="1"/>
</dbReference>
<reference evidence="1 2" key="1">
    <citation type="journal article" date="2013" name="Genome Announc.">
        <title>Draft genome sequence of MKD8, a conjugal recipient Mycobacterium smegmatis strain.</title>
        <authorList>
            <person name="Gray T.A."/>
            <person name="Palumbo M.J."/>
            <person name="Derbyshire K.M."/>
        </authorList>
    </citation>
    <scope>NUCLEOTIDE SEQUENCE [LARGE SCALE GENOMIC DNA]</scope>
    <source>
        <strain evidence="1 2">MKD8</strain>
    </source>
</reference>
<dbReference type="InterPro" id="IPR002514">
    <property type="entry name" value="Transposase_8"/>
</dbReference>
<sequence length="357" mass="40154">MTALDPNSTLGLLGRLMAGVRSEFRRDVLEFAADDAVFGGGSCRVTDCGRSARGHGLCQGHHQRWANAGRPDLEEFTVSTDPRWRKHRPNQACRVDGCGYGSARGGLCQLHAQRWERAGRPHLASWLRDPLPVKQPRPGATCRIRHCSLWPQAESPLCHSHTNTWKANGRTDIDGFVTRFESNDTPANETIQLGMLTPQLKLEMQYVLQQRHDDRRGKLTPTVVARVVRLLMGLLHEQVTSELACPAWAGWKDVPMARPYPREFRDDVVRVARNREDGVTIEQIATDFGVHPMTLHKWLRQADIDEGTKPGRTTSESGELREARRRIKLLELENEVLRRAAAYLSQANLPGKGSTRS</sequence>
<dbReference type="AlphaFoldDB" id="A0A2U9PT98"/>
<dbReference type="InterPro" id="IPR009057">
    <property type="entry name" value="Homeodomain-like_sf"/>
</dbReference>
<dbReference type="GO" id="GO:0003677">
    <property type="term" value="F:DNA binding"/>
    <property type="evidence" value="ECO:0007669"/>
    <property type="project" value="InterPro"/>
</dbReference>
<evidence type="ECO:0000313" key="2">
    <source>
        <dbReference type="Proteomes" id="UP000011200"/>
    </source>
</evidence>
<proteinExistence type="predicted"/>
<dbReference type="GO" id="GO:0006313">
    <property type="term" value="P:DNA transposition"/>
    <property type="evidence" value="ECO:0007669"/>
    <property type="project" value="InterPro"/>
</dbReference>
<dbReference type="Proteomes" id="UP000011200">
    <property type="component" value="Chromosome"/>
</dbReference>
<protein>
    <submittedName>
        <fullName evidence="1">Putative transposase</fullName>
    </submittedName>
</protein>
<dbReference type="EMBL" id="CP027541">
    <property type="protein sequence ID" value="AWT54963.1"/>
    <property type="molecule type" value="Genomic_DNA"/>
</dbReference>
<accession>A0A2U9PT98</accession>
<reference evidence="2" key="2">
    <citation type="submission" date="2018-03" db="EMBL/GenBank/DDBJ databases">
        <authorList>
            <person name="Derbyshire K."/>
            <person name="Gray T.A."/>
            <person name="Champion M."/>
        </authorList>
    </citation>
    <scope>NUCLEOTIDE SEQUENCE [LARGE SCALE GENOMIC DNA]</scope>
    <source>
        <strain evidence="2">MKD8</strain>
    </source>
</reference>